<dbReference type="GO" id="GO:0000049">
    <property type="term" value="F:tRNA binding"/>
    <property type="evidence" value="ECO:0007669"/>
    <property type="project" value="TreeGrafter"/>
</dbReference>
<keyword evidence="4" id="KW-0548">Nucleotidyltransferase</keyword>
<dbReference type="Proteomes" id="UP000187608">
    <property type="component" value="Unassembled WGS sequence"/>
</dbReference>
<dbReference type="PANTHER" id="PTHR46173">
    <property type="entry name" value="CCA TRNA NUCLEOTIDYLTRANSFERASE 1, MITOCHONDRIAL"/>
    <property type="match status" value="1"/>
</dbReference>
<accession>A0A1N7IJC8</accession>
<evidence type="ECO:0000256" key="4">
    <source>
        <dbReference type="ARBA" id="ARBA00022695"/>
    </source>
</evidence>
<feature type="domain" description="Poly A polymerase head" evidence="10">
    <location>
        <begin position="27"/>
        <end position="146"/>
    </location>
</feature>
<dbReference type="PANTHER" id="PTHR46173:SF1">
    <property type="entry name" value="CCA TRNA NUCLEOTIDYLTRANSFERASE 1, MITOCHONDRIAL"/>
    <property type="match status" value="1"/>
</dbReference>
<reference evidence="14" key="1">
    <citation type="submission" date="2017-01" db="EMBL/GenBank/DDBJ databases">
        <authorList>
            <person name="Varghese N."/>
            <person name="Submissions S."/>
        </authorList>
    </citation>
    <scope>NUCLEOTIDE SEQUENCE [LARGE SCALE GENOMIC DNA]</scope>
    <source>
        <strain evidence="14">DSM 23127</strain>
    </source>
</reference>
<dbReference type="GO" id="GO:0008033">
    <property type="term" value="P:tRNA processing"/>
    <property type="evidence" value="ECO:0007669"/>
    <property type="project" value="UniProtKB-KW"/>
</dbReference>
<protein>
    <submittedName>
        <fullName evidence="13">tRNA nucleotidyltransferase (CCA-adding enzyme)</fullName>
    </submittedName>
</protein>
<evidence type="ECO:0000256" key="5">
    <source>
        <dbReference type="ARBA" id="ARBA00022723"/>
    </source>
</evidence>
<dbReference type="GO" id="GO:0000166">
    <property type="term" value="F:nucleotide binding"/>
    <property type="evidence" value="ECO:0007669"/>
    <property type="project" value="UniProtKB-KW"/>
</dbReference>
<dbReference type="InterPro" id="IPR002646">
    <property type="entry name" value="PolA_pol_head_dom"/>
</dbReference>
<dbReference type="GO" id="GO:0016779">
    <property type="term" value="F:nucleotidyltransferase activity"/>
    <property type="evidence" value="ECO:0007669"/>
    <property type="project" value="UniProtKB-KW"/>
</dbReference>
<evidence type="ECO:0000256" key="9">
    <source>
        <dbReference type="RuleBase" id="RU003953"/>
    </source>
</evidence>
<dbReference type="Pfam" id="PF13735">
    <property type="entry name" value="tRNA_NucTran2_2"/>
    <property type="match status" value="1"/>
</dbReference>
<keyword evidence="2 9" id="KW-0808">Transferase</keyword>
<evidence type="ECO:0000313" key="13">
    <source>
        <dbReference type="EMBL" id="SIS37195.1"/>
    </source>
</evidence>
<feature type="domain" description="tRNA nucleotidyltransferase/poly(A) polymerase RNA and SrmB- binding" evidence="11">
    <location>
        <begin position="174"/>
        <end position="232"/>
    </location>
</feature>
<dbReference type="InterPro" id="IPR043519">
    <property type="entry name" value="NT_sf"/>
</dbReference>
<evidence type="ECO:0000256" key="6">
    <source>
        <dbReference type="ARBA" id="ARBA00022741"/>
    </source>
</evidence>
<proteinExistence type="inferred from homology"/>
<evidence type="ECO:0000259" key="10">
    <source>
        <dbReference type="Pfam" id="PF01743"/>
    </source>
</evidence>
<dbReference type="RefSeq" id="WP_076556524.1">
    <property type="nucleotide sequence ID" value="NZ_FTOC01000001.1"/>
</dbReference>
<evidence type="ECO:0000256" key="7">
    <source>
        <dbReference type="ARBA" id="ARBA00022842"/>
    </source>
</evidence>
<comment type="similarity">
    <text evidence="9">Belongs to the tRNA nucleotidyltransferase/poly(A) polymerase family.</text>
</comment>
<evidence type="ECO:0000256" key="8">
    <source>
        <dbReference type="ARBA" id="ARBA00022884"/>
    </source>
</evidence>
<keyword evidence="3" id="KW-0819">tRNA processing</keyword>
<keyword evidence="14" id="KW-1185">Reference proteome</keyword>
<name>A0A1N7IJC8_9BACI</name>
<evidence type="ECO:0000313" key="14">
    <source>
        <dbReference type="Proteomes" id="UP000187608"/>
    </source>
</evidence>
<dbReference type="SUPFAM" id="SSF81301">
    <property type="entry name" value="Nucleotidyltransferase"/>
    <property type="match status" value="1"/>
</dbReference>
<dbReference type="GO" id="GO:0046872">
    <property type="term" value="F:metal ion binding"/>
    <property type="evidence" value="ECO:0007669"/>
    <property type="project" value="UniProtKB-KW"/>
</dbReference>
<keyword evidence="7" id="KW-0460">Magnesium</keyword>
<keyword evidence="8 9" id="KW-0694">RNA-binding</keyword>
<dbReference type="InterPro" id="IPR032828">
    <property type="entry name" value="PolyA_RNA-bd"/>
</dbReference>
<dbReference type="EMBL" id="FTOC01000001">
    <property type="protein sequence ID" value="SIS37195.1"/>
    <property type="molecule type" value="Genomic_DNA"/>
</dbReference>
<comment type="cofactor">
    <cofactor evidence="1">
        <name>Mg(2+)</name>
        <dbReference type="ChEBI" id="CHEBI:18420"/>
    </cofactor>
</comment>
<evidence type="ECO:0000256" key="1">
    <source>
        <dbReference type="ARBA" id="ARBA00001946"/>
    </source>
</evidence>
<sequence>MVNYDEHPLLKRAAEVISIIEEHGGEAFIVGGCVRDYFLGHEMKDADIATSLLPEQIMDIFDKVIPVGLEHGTVIVRHHSHSFEVTTYRMEEDYEDYRHPNRVYFVTSIEKDLSRRDFSMNAMALAVNGDIIDPFRGQRAIQERRIETVGAPAERFAEDPLRMMRAIRFSAQLDFSIDHSVTEVITEKRNLLQFLSVERLASEFGKMMTSPFYRKGWNYLLATKSFQYLPVFQDHPALVQREPLVLLSDWGELIGFYHLSYEDVSPEEWVSAWRLSNQVKRKAKKITEAAQMYQREGMSGYMLYRLGGAYIKSWENVMHSLNYSLPEDPTIKYASLPIHSRADLDIDTYELFRLFPERKRGKWIGEYIDYLLRIVAEGTSANNRDELIKWVKERDRQKGN</sequence>
<evidence type="ECO:0000256" key="2">
    <source>
        <dbReference type="ARBA" id="ARBA00022679"/>
    </source>
</evidence>
<dbReference type="SUPFAM" id="SSF81891">
    <property type="entry name" value="Poly A polymerase C-terminal region-like"/>
    <property type="match status" value="1"/>
</dbReference>
<evidence type="ECO:0000259" key="11">
    <source>
        <dbReference type="Pfam" id="PF12627"/>
    </source>
</evidence>
<dbReference type="Gene3D" id="3.30.460.10">
    <property type="entry name" value="Beta Polymerase, domain 2"/>
    <property type="match status" value="1"/>
</dbReference>
<dbReference type="CDD" id="cd05398">
    <property type="entry name" value="NT_ClassII-CCAase"/>
    <property type="match status" value="1"/>
</dbReference>
<evidence type="ECO:0000256" key="3">
    <source>
        <dbReference type="ARBA" id="ARBA00022694"/>
    </source>
</evidence>
<keyword evidence="5" id="KW-0479">Metal-binding</keyword>
<dbReference type="STRING" id="570947.SAMN05421687_101257"/>
<dbReference type="InterPro" id="IPR050264">
    <property type="entry name" value="Bact_CCA-adding_enz_type3_sf"/>
</dbReference>
<dbReference type="Gene3D" id="1.20.58.560">
    <property type="match status" value="1"/>
</dbReference>
<dbReference type="NCBIfam" id="NF009814">
    <property type="entry name" value="PRK13299.1"/>
    <property type="match status" value="1"/>
</dbReference>
<gene>
    <name evidence="13" type="ORF">SAMN05421687_101257</name>
</gene>
<dbReference type="Gene3D" id="1.10.110.30">
    <property type="match status" value="1"/>
</dbReference>
<dbReference type="OrthoDB" id="9805698at2"/>
<organism evidence="13 14">
    <name type="scientific">Salimicrobium flavidum</name>
    <dbReference type="NCBI Taxonomy" id="570947"/>
    <lineage>
        <taxon>Bacteria</taxon>
        <taxon>Bacillati</taxon>
        <taxon>Bacillota</taxon>
        <taxon>Bacilli</taxon>
        <taxon>Bacillales</taxon>
        <taxon>Bacillaceae</taxon>
        <taxon>Salimicrobium</taxon>
    </lineage>
</organism>
<dbReference type="Gene3D" id="1.10.246.80">
    <property type="match status" value="1"/>
</dbReference>
<dbReference type="InterPro" id="IPR032810">
    <property type="entry name" value="CCA-adding_enz_C"/>
</dbReference>
<keyword evidence="6" id="KW-0547">Nucleotide-binding</keyword>
<feature type="domain" description="CCA-adding enzyme C-terminal" evidence="12">
    <location>
        <begin position="256"/>
        <end position="391"/>
    </location>
</feature>
<dbReference type="AlphaFoldDB" id="A0A1N7IJC8"/>
<evidence type="ECO:0000259" key="12">
    <source>
        <dbReference type="Pfam" id="PF13735"/>
    </source>
</evidence>
<dbReference type="Pfam" id="PF01743">
    <property type="entry name" value="PolyA_pol"/>
    <property type="match status" value="1"/>
</dbReference>
<dbReference type="Pfam" id="PF12627">
    <property type="entry name" value="PolyA_pol_RNAbd"/>
    <property type="match status" value="1"/>
</dbReference>